<evidence type="ECO:0000256" key="1">
    <source>
        <dbReference type="SAM" id="MobiDB-lite"/>
    </source>
</evidence>
<feature type="compositionally biased region" description="Low complexity" evidence="1">
    <location>
        <begin position="52"/>
        <end position="62"/>
    </location>
</feature>
<gene>
    <name evidence="2" type="ORF">PGLA2088_LOCUS26720</name>
</gene>
<dbReference type="EMBL" id="CAJNNW010027167">
    <property type="protein sequence ID" value="CAE8689967.1"/>
    <property type="molecule type" value="Genomic_DNA"/>
</dbReference>
<dbReference type="Proteomes" id="UP000626109">
    <property type="component" value="Unassembled WGS sequence"/>
</dbReference>
<comment type="caution">
    <text evidence="2">The sequence shown here is derived from an EMBL/GenBank/DDBJ whole genome shotgun (WGS) entry which is preliminary data.</text>
</comment>
<reference evidence="2" key="1">
    <citation type="submission" date="2021-02" db="EMBL/GenBank/DDBJ databases">
        <authorList>
            <person name="Dougan E. K."/>
            <person name="Rhodes N."/>
            <person name="Thang M."/>
            <person name="Chan C."/>
        </authorList>
    </citation>
    <scope>NUCLEOTIDE SEQUENCE</scope>
</reference>
<feature type="non-terminal residue" evidence="2">
    <location>
        <position position="1"/>
    </location>
</feature>
<organism evidence="2 3">
    <name type="scientific">Polarella glacialis</name>
    <name type="common">Dinoflagellate</name>
    <dbReference type="NCBI Taxonomy" id="89957"/>
    <lineage>
        <taxon>Eukaryota</taxon>
        <taxon>Sar</taxon>
        <taxon>Alveolata</taxon>
        <taxon>Dinophyceae</taxon>
        <taxon>Suessiales</taxon>
        <taxon>Suessiaceae</taxon>
        <taxon>Polarella</taxon>
    </lineage>
</organism>
<accession>A0A813JY70</accession>
<evidence type="ECO:0000313" key="2">
    <source>
        <dbReference type="EMBL" id="CAE8689967.1"/>
    </source>
</evidence>
<proteinExistence type="predicted"/>
<sequence>SRQKAQELGLALTDETMQVLSRMPLRTASTLMEAAAMAQSQGQEPNDYIQREGSSSAAGEAEGVARGQGLPAKGTIDTEGSDESAGKRARLE</sequence>
<evidence type="ECO:0000313" key="3">
    <source>
        <dbReference type="Proteomes" id="UP000626109"/>
    </source>
</evidence>
<name>A0A813JY70_POLGL</name>
<protein>
    <submittedName>
        <fullName evidence="2">Uncharacterized protein</fullName>
    </submittedName>
</protein>
<feature type="region of interest" description="Disordered" evidence="1">
    <location>
        <begin position="35"/>
        <end position="92"/>
    </location>
</feature>
<dbReference type="AlphaFoldDB" id="A0A813JY70"/>